<evidence type="ECO:0000256" key="1">
    <source>
        <dbReference type="SAM" id="Phobius"/>
    </source>
</evidence>
<dbReference type="AlphaFoldDB" id="B0DCL9"/>
<organism evidence="3">
    <name type="scientific">Laccaria bicolor (strain S238N-H82 / ATCC MYA-4686)</name>
    <name type="common">Bicoloured deceiver</name>
    <name type="synonym">Laccaria laccata var. bicolor</name>
    <dbReference type="NCBI Taxonomy" id="486041"/>
    <lineage>
        <taxon>Eukaryota</taxon>
        <taxon>Fungi</taxon>
        <taxon>Dikarya</taxon>
        <taxon>Basidiomycota</taxon>
        <taxon>Agaricomycotina</taxon>
        <taxon>Agaricomycetes</taxon>
        <taxon>Agaricomycetidae</taxon>
        <taxon>Agaricales</taxon>
        <taxon>Agaricineae</taxon>
        <taxon>Hydnangiaceae</taxon>
        <taxon>Laccaria</taxon>
    </lineage>
</organism>
<dbReference type="Proteomes" id="UP000001194">
    <property type="component" value="Unassembled WGS sequence"/>
</dbReference>
<evidence type="ECO:0000313" key="3">
    <source>
        <dbReference type="Proteomes" id="UP000001194"/>
    </source>
</evidence>
<gene>
    <name evidence="2" type="ORF">LACBIDRAFT_298269</name>
</gene>
<protein>
    <submittedName>
        <fullName evidence="2">Predicted protein</fullName>
    </submittedName>
</protein>
<reference evidence="2 3" key="1">
    <citation type="journal article" date="2008" name="Nature">
        <title>The genome of Laccaria bicolor provides insights into mycorrhizal symbiosis.</title>
        <authorList>
            <person name="Martin F."/>
            <person name="Aerts A."/>
            <person name="Ahren D."/>
            <person name="Brun A."/>
            <person name="Danchin E.G.J."/>
            <person name="Duchaussoy F."/>
            <person name="Gibon J."/>
            <person name="Kohler A."/>
            <person name="Lindquist E."/>
            <person name="Pereda V."/>
            <person name="Salamov A."/>
            <person name="Shapiro H.J."/>
            <person name="Wuyts J."/>
            <person name="Blaudez D."/>
            <person name="Buee M."/>
            <person name="Brokstein P."/>
            <person name="Canbaeck B."/>
            <person name="Cohen D."/>
            <person name="Courty P.E."/>
            <person name="Coutinho P.M."/>
            <person name="Delaruelle C."/>
            <person name="Detter J.C."/>
            <person name="Deveau A."/>
            <person name="DiFazio S."/>
            <person name="Duplessis S."/>
            <person name="Fraissinet-Tachet L."/>
            <person name="Lucic E."/>
            <person name="Frey-Klett P."/>
            <person name="Fourrey C."/>
            <person name="Feussner I."/>
            <person name="Gay G."/>
            <person name="Grimwood J."/>
            <person name="Hoegger P.J."/>
            <person name="Jain P."/>
            <person name="Kilaru S."/>
            <person name="Labbe J."/>
            <person name="Lin Y.C."/>
            <person name="Legue V."/>
            <person name="Le Tacon F."/>
            <person name="Marmeisse R."/>
            <person name="Melayah D."/>
            <person name="Montanini B."/>
            <person name="Muratet M."/>
            <person name="Nehls U."/>
            <person name="Niculita-Hirzel H."/>
            <person name="Oudot-Le Secq M.P."/>
            <person name="Peter M."/>
            <person name="Quesneville H."/>
            <person name="Rajashekar B."/>
            <person name="Reich M."/>
            <person name="Rouhier N."/>
            <person name="Schmutz J."/>
            <person name="Yin T."/>
            <person name="Chalot M."/>
            <person name="Henrissat B."/>
            <person name="Kuees U."/>
            <person name="Lucas S."/>
            <person name="Van de Peer Y."/>
            <person name="Podila G.K."/>
            <person name="Polle A."/>
            <person name="Pukkila P.J."/>
            <person name="Richardson P.M."/>
            <person name="Rouze P."/>
            <person name="Sanders I.R."/>
            <person name="Stajich J.E."/>
            <person name="Tunlid A."/>
            <person name="Tuskan G."/>
            <person name="Grigoriev I.V."/>
        </authorList>
    </citation>
    <scope>NUCLEOTIDE SEQUENCE [LARGE SCALE GENOMIC DNA]</scope>
    <source>
        <strain evidence="3">S238N-H82 / ATCC MYA-4686</strain>
    </source>
</reference>
<feature type="transmembrane region" description="Helical" evidence="1">
    <location>
        <begin position="80"/>
        <end position="101"/>
    </location>
</feature>
<dbReference type="KEGG" id="lbc:LACBIDRAFT_298269"/>
<dbReference type="HOGENOM" id="CLU_2277962_0_0_1"/>
<dbReference type="RefSeq" id="XP_001881710.1">
    <property type="nucleotide sequence ID" value="XM_001881675.1"/>
</dbReference>
<dbReference type="InParanoid" id="B0DCL9"/>
<accession>B0DCL9</accession>
<keyword evidence="3" id="KW-1185">Reference proteome</keyword>
<dbReference type="EMBL" id="DS547103">
    <property type="protein sequence ID" value="EDR07921.1"/>
    <property type="molecule type" value="Genomic_DNA"/>
</dbReference>
<dbReference type="OrthoDB" id="10620716at2759"/>
<evidence type="ECO:0000313" key="2">
    <source>
        <dbReference type="EMBL" id="EDR07921.1"/>
    </source>
</evidence>
<dbReference type="GeneID" id="6077163"/>
<name>B0DCL9_LACBS</name>
<keyword evidence="1" id="KW-0472">Membrane</keyword>
<dbReference type="STRING" id="486041.B0DCL9"/>
<keyword evidence="1" id="KW-0812">Transmembrane</keyword>
<sequence>MLLVVNYCRICEMPQEGSSGSTGAISGDADAEDRVDAYLNPQTRGALIGKCRGLLTCEHSDEMWEISQSLRRDEDLQRMFPLLCHFLISGGTYAYLTNIAIV</sequence>
<keyword evidence="1" id="KW-1133">Transmembrane helix</keyword>
<proteinExistence type="predicted"/>